<evidence type="ECO:0000259" key="6">
    <source>
        <dbReference type="Pfam" id="PF24568"/>
    </source>
</evidence>
<feature type="domain" description="Peptidoglycan hydrolase PcsB coiled-coil" evidence="6">
    <location>
        <begin position="103"/>
        <end position="176"/>
    </location>
</feature>
<proteinExistence type="predicted"/>
<dbReference type="InterPro" id="IPR057309">
    <property type="entry name" value="PcsB_CC"/>
</dbReference>
<organism evidence="7 8">
    <name type="scientific">Metabacillus idriensis</name>
    <dbReference type="NCBI Taxonomy" id="324768"/>
    <lineage>
        <taxon>Bacteria</taxon>
        <taxon>Bacillati</taxon>
        <taxon>Bacillota</taxon>
        <taxon>Bacilli</taxon>
        <taxon>Bacillales</taxon>
        <taxon>Bacillaceae</taxon>
        <taxon>Metabacillus</taxon>
    </lineage>
</organism>
<dbReference type="Pfam" id="PF06725">
    <property type="entry name" value="3D"/>
    <property type="match status" value="1"/>
</dbReference>
<evidence type="ECO:0000256" key="4">
    <source>
        <dbReference type="SAM" id="SignalP"/>
    </source>
</evidence>
<feature type="domain" description="3D" evidence="5">
    <location>
        <begin position="366"/>
        <end position="424"/>
    </location>
</feature>
<dbReference type="GO" id="GO:0009254">
    <property type="term" value="P:peptidoglycan turnover"/>
    <property type="evidence" value="ECO:0007669"/>
    <property type="project" value="InterPro"/>
</dbReference>
<dbReference type="Proteomes" id="UP000441585">
    <property type="component" value="Unassembled WGS sequence"/>
</dbReference>
<name>A0A6I2MAE7_9BACI</name>
<protein>
    <submittedName>
        <fullName evidence="7">Uncharacterized protein</fullName>
    </submittedName>
</protein>
<sequence>MRFSMRMITALSVGFVALSSYNTALAETNQDTLHKAEKQLDQSQEVLKLKEKQKQAVHTAVQKMENELQNMEALVAKNEQEYASIQAEIKKTKQLIEKKKIEIVALQDKVLSREEIMHARLTALQENDHADIVIHTLVNAESFSNFFERIGAVATLLNADNDILEQQQADLKKIEEDKKEIDRQEVLLTEQQQTLAASGARLEEAMLNRQTKMTSLQAEYQKISTEVTLAEQEKSALQAQMKSIEATIKKEQEAAKARAASIAAAKKKEQAALLAEANARAEAERAKEAAKAKAAAAEKKAVKAAAAAPAKPVSAEKPAAKEPPKEEKDESKIFYVTATAYSHEDTASDFTAIGINIKENANMKLIAVDPKIIPLGKKVWVEGYGVAIAGDTGGAIKNHKIDVLMPNSAEARKWGRKTVKVEVLD</sequence>
<dbReference type="InterPro" id="IPR010611">
    <property type="entry name" value="3D_dom"/>
</dbReference>
<dbReference type="Pfam" id="PF24568">
    <property type="entry name" value="CC_PcsB"/>
    <property type="match status" value="1"/>
</dbReference>
<evidence type="ECO:0000256" key="3">
    <source>
        <dbReference type="SAM" id="MobiDB-lite"/>
    </source>
</evidence>
<dbReference type="Gene3D" id="6.10.250.3150">
    <property type="match status" value="1"/>
</dbReference>
<comment type="caution">
    <text evidence="7">The sequence shown here is derived from an EMBL/GenBank/DDBJ whole genome shotgun (WGS) entry which is preliminary data.</text>
</comment>
<feature type="compositionally biased region" description="Low complexity" evidence="3">
    <location>
        <begin position="307"/>
        <end position="317"/>
    </location>
</feature>
<feature type="chain" id="PRO_5026147142" evidence="4">
    <location>
        <begin position="27"/>
        <end position="425"/>
    </location>
</feature>
<dbReference type="InterPro" id="IPR059180">
    <property type="entry name" value="3D_YorM"/>
</dbReference>
<feature type="region of interest" description="Disordered" evidence="3">
    <location>
        <begin position="307"/>
        <end position="329"/>
    </location>
</feature>
<evidence type="ECO:0000259" key="5">
    <source>
        <dbReference type="Pfam" id="PF06725"/>
    </source>
</evidence>
<dbReference type="AlphaFoldDB" id="A0A6I2MAE7"/>
<feature type="coiled-coil region" evidence="2">
    <location>
        <begin position="26"/>
        <end position="109"/>
    </location>
</feature>
<feature type="compositionally biased region" description="Basic and acidic residues" evidence="3">
    <location>
        <begin position="318"/>
        <end position="329"/>
    </location>
</feature>
<keyword evidence="2" id="KW-0175">Coiled coil</keyword>
<dbReference type="InterPro" id="IPR051933">
    <property type="entry name" value="Resuscitation_pf_RpfB"/>
</dbReference>
<dbReference type="PANTHER" id="PTHR39160:SF6">
    <property type="entry name" value="CELL WALL-BINDING PROTEIN YOCH"/>
    <property type="match status" value="1"/>
</dbReference>
<dbReference type="GO" id="GO:0019867">
    <property type="term" value="C:outer membrane"/>
    <property type="evidence" value="ECO:0007669"/>
    <property type="project" value="InterPro"/>
</dbReference>
<feature type="coiled-coil region" evidence="2">
    <location>
        <begin position="157"/>
        <end position="307"/>
    </location>
</feature>
<accession>A0A6I2MAE7</accession>
<evidence type="ECO:0000256" key="1">
    <source>
        <dbReference type="ARBA" id="ARBA00022729"/>
    </source>
</evidence>
<dbReference type="SUPFAM" id="SSF50685">
    <property type="entry name" value="Barwin-like endoglucanases"/>
    <property type="match status" value="1"/>
</dbReference>
<evidence type="ECO:0000313" key="8">
    <source>
        <dbReference type="Proteomes" id="UP000441585"/>
    </source>
</evidence>
<reference evidence="7 8" key="1">
    <citation type="submission" date="2019-11" db="EMBL/GenBank/DDBJ databases">
        <title>Bacillus idriensis genome.</title>
        <authorList>
            <person name="Konopka E.N."/>
            <person name="Newman J.D."/>
        </authorList>
    </citation>
    <scope>NUCLEOTIDE SEQUENCE [LARGE SCALE GENOMIC DNA]</scope>
    <source>
        <strain evidence="7 8">DSM 19097</strain>
    </source>
</reference>
<feature type="signal peptide" evidence="4">
    <location>
        <begin position="1"/>
        <end position="26"/>
    </location>
</feature>
<keyword evidence="8" id="KW-1185">Reference proteome</keyword>
<dbReference type="RefSeq" id="WP_154318260.1">
    <property type="nucleotide sequence ID" value="NZ_CAJGAA010000001.1"/>
</dbReference>
<keyword evidence="1 4" id="KW-0732">Signal</keyword>
<gene>
    <name evidence="7" type="ORF">GJU41_08165</name>
</gene>
<dbReference type="EMBL" id="WKKF01000001">
    <property type="protein sequence ID" value="MRX53946.1"/>
    <property type="molecule type" value="Genomic_DNA"/>
</dbReference>
<evidence type="ECO:0000313" key="7">
    <source>
        <dbReference type="EMBL" id="MRX53946.1"/>
    </source>
</evidence>
<dbReference type="PANTHER" id="PTHR39160">
    <property type="entry name" value="CELL WALL-BINDING PROTEIN YOCH"/>
    <property type="match status" value="1"/>
</dbReference>
<dbReference type="GO" id="GO:0004553">
    <property type="term" value="F:hydrolase activity, hydrolyzing O-glycosyl compounds"/>
    <property type="evidence" value="ECO:0007669"/>
    <property type="project" value="InterPro"/>
</dbReference>
<evidence type="ECO:0000256" key="2">
    <source>
        <dbReference type="SAM" id="Coils"/>
    </source>
</evidence>
<dbReference type="InterPro" id="IPR036908">
    <property type="entry name" value="RlpA-like_sf"/>
</dbReference>
<dbReference type="CDD" id="cd14667">
    <property type="entry name" value="3D_containing_proteins"/>
    <property type="match status" value="1"/>
</dbReference>